<name>A0A2U2PID6_9SPHI</name>
<comment type="caution">
    <text evidence="3">The sequence shown here is derived from an EMBL/GenBank/DDBJ whole genome shotgun (WGS) entry which is preliminary data.</text>
</comment>
<organism evidence="3 4">
    <name type="scientific">Pararcticibacter amylolyticus</name>
    <dbReference type="NCBI Taxonomy" id="2173175"/>
    <lineage>
        <taxon>Bacteria</taxon>
        <taxon>Pseudomonadati</taxon>
        <taxon>Bacteroidota</taxon>
        <taxon>Sphingobacteriia</taxon>
        <taxon>Sphingobacteriales</taxon>
        <taxon>Sphingobacteriaceae</taxon>
        <taxon>Pararcticibacter</taxon>
    </lineage>
</organism>
<keyword evidence="4" id="KW-1185">Reference proteome</keyword>
<reference evidence="3 4" key="1">
    <citation type="submission" date="2018-04" db="EMBL/GenBank/DDBJ databases">
        <title>Pedobacter chongqingensis sp. nov., isolated from a rottenly hemp rope.</title>
        <authorList>
            <person name="Cai Y."/>
        </authorList>
    </citation>
    <scope>NUCLEOTIDE SEQUENCE [LARGE SCALE GENOMIC DNA]</scope>
    <source>
        <strain evidence="3 4">FJ4-8</strain>
    </source>
</reference>
<dbReference type="PANTHER" id="PTHR10277">
    <property type="entry name" value="HOMOCITRATE SYNTHASE-RELATED"/>
    <property type="match status" value="1"/>
</dbReference>
<evidence type="ECO:0000313" key="3">
    <source>
        <dbReference type="EMBL" id="PWG81163.1"/>
    </source>
</evidence>
<dbReference type="PANTHER" id="PTHR10277:SF9">
    <property type="entry name" value="2-ISOPROPYLMALATE SYNTHASE 1, CHLOROPLASTIC-RELATED"/>
    <property type="match status" value="1"/>
</dbReference>
<dbReference type="SUPFAM" id="SSF51569">
    <property type="entry name" value="Aldolase"/>
    <property type="match status" value="1"/>
</dbReference>
<evidence type="ECO:0000313" key="4">
    <source>
        <dbReference type="Proteomes" id="UP000245647"/>
    </source>
</evidence>
<dbReference type="RefSeq" id="WP_109415547.1">
    <property type="nucleotide sequence ID" value="NZ_QEAS01000006.1"/>
</dbReference>
<protein>
    <recommendedName>
        <fullName evidence="2">Pyruvate carboxyltransferase domain-containing protein</fullName>
    </recommendedName>
</protein>
<dbReference type="Proteomes" id="UP000245647">
    <property type="component" value="Unassembled WGS sequence"/>
</dbReference>
<evidence type="ECO:0000259" key="2">
    <source>
        <dbReference type="PROSITE" id="PS50991"/>
    </source>
</evidence>
<dbReference type="Pfam" id="PF00682">
    <property type="entry name" value="HMGL-like"/>
    <property type="match status" value="1"/>
</dbReference>
<proteinExistence type="predicted"/>
<dbReference type="PROSITE" id="PS50991">
    <property type="entry name" value="PYR_CT"/>
    <property type="match status" value="1"/>
</dbReference>
<feature type="domain" description="Pyruvate carboxyltransferase" evidence="2">
    <location>
        <begin position="1"/>
        <end position="253"/>
    </location>
</feature>
<dbReference type="AlphaFoldDB" id="A0A2U2PID6"/>
<dbReference type="InterPro" id="IPR000891">
    <property type="entry name" value="PYR_CT"/>
</dbReference>
<evidence type="ECO:0000256" key="1">
    <source>
        <dbReference type="ARBA" id="ARBA00023211"/>
    </source>
</evidence>
<gene>
    <name evidence="3" type="ORF">DDR33_09055</name>
</gene>
<dbReference type="EMBL" id="QEAS01000006">
    <property type="protein sequence ID" value="PWG81163.1"/>
    <property type="molecule type" value="Genomic_DNA"/>
</dbReference>
<dbReference type="GO" id="GO:0009098">
    <property type="term" value="P:L-leucine biosynthetic process"/>
    <property type="evidence" value="ECO:0007669"/>
    <property type="project" value="TreeGrafter"/>
</dbReference>
<dbReference type="OrthoDB" id="9804858at2"/>
<dbReference type="InterPro" id="IPR050073">
    <property type="entry name" value="2-IPM_HCS-like"/>
</dbReference>
<keyword evidence="1" id="KW-0464">Manganese</keyword>
<sequence>MQILDCTFRDGGYYTQWDFPDDLAKPYFETMERLPVDIVELGYRSRPQKGYYGQYFYSPVLLLRKVRELAPTKTLAVMLNEKDCSLNELDSLLDPCRGLVDMIRIAVAPVRFSNAIALAEIIREKGFKVGINIMYISSLNENSALFDTLSKGDDVADAISLVDSYGGVSPEQLKLIVSLCKGVTSIPLGFHGHNNLELAMANTLTAIDSGCEIIDATITGMGRGAGNLRTELLLTYLAAKNGLETDFDKLGNIVARFEKLKEDYGWGTNLPYMVSGANSLPQKDVMDWVSKRYYSVNSIVRALQNQKRGEKDNLKLPVLQPALCEKVIIVGGGPSVNEHAEAIRLFVEKDPEIVVIHASAKNAAVFKGVNNKQYYCIVGNEGQRLESVFSAAEGIDGICVLPPYPRKMGTFVPSGLIEQSFELEDVSFSTKYADSHTAVALQTAILLKAVEVFLLGYDGYPNQSLSVKEQDLVNENNYLFNEAAKHFSTFAALTATRYEIREQLSLYQYII</sequence>
<dbReference type="Gene3D" id="3.20.20.70">
    <property type="entry name" value="Aldolase class I"/>
    <property type="match status" value="1"/>
</dbReference>
<dbReference type="CDD" id="cd07944">
    <property type="entry name" value="DRE_TIM_HOA_like"/>
    <property type="match status" value="1"/>
</dbReference>
<dbReference type="InterPro" id="IPR013785">
    <property type="entry name" value="Aldolase_TIM"/>
</dbReference>
<accession>A0A2U2PID6</accession>
<dbReference type="GO" id="GO:0003852">
    <property type="term" value="F:2-isopropylmalate synthase activity"/>
    <property type="evidence" value="ECO:0007669"/>
    <property type="project" value="TreeGrafter"/>
</dbReference>